<accession>A0ABP7BRD9</accession>
<comment type="caution">
    <text evidence="2">The sequence shown here is derived from an EMBL/GenBank/DDBJ whole genome shotgun (WGS) entry which is preliminary data.</text>
</comment>
<feature type="compositionally biased region" description="Pro residues" evidence="1">
    <location>
        <begin position="106"/>
        <end position="117"/>
    </location>
</feature>
<dbReference type="EMBL" id="BAAAZP010000070">
    <property type="protein sequence ID" value="GAA3668051.1"/>
    <property type="molecule type" value="Genomic_DNA"/>
</dbReference>
<feature type="region of interest" description="Disordered" evidence="1">
    <location>
        <begin position="62"/>
        <end position="117"/>
    </location>
</feature>
<gene>
    <name evidence="2" type="ORF">GCM10022224_035290</name>
</gene>
<sequence>MNVPPRPAASLQRLRWRSASEPLRSSATVNAPRAEAATAAAQQAREETVAVRADLQAAERGIGELARQPDQARRLKSTARDLAASRTRELEQSETAGSMPRAHEPGIPPSEPGPAGS</sequence>
<name>A0ABP7BRD9_9ACTN</name>
<evidence type="ECO:0000256" key="1">
    <source>
        <dbReference type="SAM" id="MobiDB-lite"/>
    </source>
</evidence>
<reference evidence="3" key="1">
    <citation type="journal article" date="2019" name="Int. J. Syst. Evol. Microbiol.">
        <title>The Global Catalogue of Microorganisms (GCM) 10K type strain sequencing project: providing services to taxonomists for standard genome sequencing and annotation.</title>
        <authorList>
            <consortium name="The Broad Institute Genomics Platform"/>
            <consortium name="The Broad Institute Genome Sequencing Center for Infectious Disease"/>
            <person name="Wu L."/>
            <person name="Ma J."/>
        </authorList>
    </citation>
    <scope>NUCLEOTIDE SEQUENCE [LARGE SCALE GENOMIC DNA]</scope>
    <source>
        <strain evidence="3">JCM 16904</strain>
    </source>
</reference>
<proteinExistence type="predicted"/>
<evidence type="ECO:0000313" key="2">
    <source>
        <dbReference type="EMBL" id="GAA3668051.1"/>
    </source>
</evidence>
<feature type="compositionally biased region" description="Low complexity" evidence="1">
    <location>
        <begin position="27"/>
        <end position="43"/>
    </location>
</feature>
<dbReference type="Proteomes" id="UP001500902">
    <property type="component" value="Unassembled WGS sequence"/>
</dbReference>
<protein>
    <submittedName>
        <fullName evidence="2">Uncharacterized protein</fullName>
    </submittedName>
</protein>
<keyword evidence="3" id="KW-1185">Reference proteome</keyword>
<feature type="region of interest" description="Disordered" evidence="1">
    <location>
        <begin position="1"/>
        <end position="45"/>
    </location>
</feature>
<evidence type="ECO:0000313" key="3">
    <source>
        <dbReference type="Proteomes" id="UP001500902"/>
    </source>
</evidence>
<organism evidence="2 3">
    <name type="scientific">Nonomuraea antimicrobica</name>
    <dbReference type="NCBI Taxonomy" id="561173"/>
    <lineage>
        <taxon>Bacteria</taxon>
        <taxon>Bacillati</taxon>
        <taxon>Actinomycetota</taxon>
        <taxon>Actinomycetes</taxon>
        <taxon>Streptosporangiales</taxon>
        <taxon>Streptosporangiaceae</taxon>
        <taxon>Nonomuraea</taxon>
    </lineage>
</organism>